<proteinExistence type="predicted"/>
<gene>
    <name evidence="1" type="ORF">ALC53_04204</name>
</gene>
<keyword evidence="2" id="KW-1185">Reference proteome</keyword>
<dbReference type="EMBL" id="KQ976444">
    <property type="protein sequence ID" value="KYM86237.1"/>
    <property type="molecule type" value="Genomic_DNA"/>
</dbReference>
<protein>
    <submittedName>
        <fullName evidence="1">Uncharacterized protein</fullName>
    </submittedName>
</protein>
<dbReference type="Proteomes" id="UP000078540">
    <property type="component" value="Unassembled WGS sequence"/>
</dbReference>
<reference evidence="1 2" key="1">
    <citation type="submission" date="2015-09" db="EMBL/GenBank/DDBJ databases">
        <title>Atta colombica WGS genome.</title>
        <authorList>
            <person name="Nygaard S."/>
            <person name="Hu H."/>
            <person name="Boomsma J."/>
            <person name="Zhang G."/>
        </authorList>
    </citation>
    <scope>NUCLEOTIDE SEQUENCE [LARGE SCALE GENOMIC DNA]</scope>
    <source>
        <strain evidence="1">Treedump-2</strain>
        <tissue evidence="1">Whole body</tissue>
    </source>
</reference>
<sequence>MNCFDEFASCTGERMDDTTFDDASFKLAAALLRSLCNCLQKYCSALLPLNKNYLPITLACLRKLVQVEHLSHIINVAYRFIDISLPG</sequence>
<dbReference type="AlphaFoldDB" id="A0A195BL34"/>
<evidence type="ECO:0000313" key="2">
    <source>
        <dbReference type="Proteomes" id="UP000078540"/>
    </source>
</evidence>
<organism evidence="1 2">
    <name type="scientific">Atta colombica</name>
    <dbReference type="NCBI Taxonomy" id="520822"/>
    <lineage>
        <taxon>Eukaryota</taxon>
        <taxon>Metazoa</taxon>
        <taxon>Ecdysozoa</taxon>
        <taxon>Arthropoda</taxon>
        <taxon>Hexapoda</taxon>
        <taxon>Insecta</taxon>
        <taxon>Pterygota</taxon>
        <taxon>Neoptera</taxon>
        <taxon>Endopterygota</taxon>
        <taxon>Hymenoptera</taxon>
        <taxon>Apocrita</taxon>
        <taxon>Aculeata</taxon>
        <taxon>Formicoidea</taxon>
        <taxon>Formicidae</taxon>
        <taxon>Myrmicinae</taxon>
        <taxon>Atta</taxon>
    </lineage>
</organism>
<accession>A0A195BL34</accession>
<evidence type="ECO:0000313" key="1">
    <source>
        <dbReference type="EMBL" id="KYM86237.1"/>
    </source>
</evidence>
<name>A0A195BL34_9HYME</name>